<dbReference type="InterPro" id="IPR036928">
    <property type="entry name" value="AS_sf"/>
</dbReference>
<dbReference type="AlphaFoldDB" id="A0A1L7XG31"/>
<evidence type="ECO:0000313" key="3">
    <source>
        <dbReference type="Proteomes" id="UP000184330"/>
    </source>
</evidence>
<reference evidence="2 3" key="1">
    <citation type="submission" date="2016-03" db="EMBL/GenBank/DDBJ databases">
        <authorList>
            <person name="Ploux O."/>
        </authorList>
    </citation>
    <scope>NUCLEOTIDE SEQUENCE [LARGE SCALE GENOMIC DNA]</scope>
    <source>
        <strain evidence="2 3">UAMH 11012</strain>
    </source>
</reference>
<dbReference type="STRING" id="576137.A0A1L7XG31"/>
<dbReference type="Gene3D" id="3.90.1300.10">
    <property type="entry name" value="Amidase signature (AS) domain"/>
    <property type="match status" value="2"/>
</dbReference>
<dbReference type="PANTHER" id="PTHR42678">
    <property type="entry name" value="AMIDASE"/>
    <property type="match status" value="1"/>
</dbReference>
<gene>
    <name evidence="2" type="ORF">PAC_13892</name>
</gene>
<keyword evidence="3" id="KW-1185">Reference proteome</keyword>
<dbReference type="SUPFAM" id="SSF75304">
    <property type="entry name" value="Amidase signature (AS) enzymes"/>
    <property type="match status" value="1"/>
</dbReference>
<organism evidence="2 3">
    <name type="scientific">Phialocephala subalpina</name>
    <dbReference type="NCBI Taxonomy" id="576137"/>
    <lineage>
        <taxon>Eukaryota</taxon>
        <taxon>Fungi</taxon>
        <taxon>Dikarya</taxon>
        <taxon>Ascomycota</taxon>
        <taxon>Pezizomycotina</taxon>
        <taxon>Leotiomycetes</taxon>
        <taxon>Helotiales</taxon>
        <taxon>Mollisiaceae</taxon>
        <taxon>Phialocephala</taxon>
        <taxon>Phialocephala fortinii species complex</taxon>
    </lineage>
</organism>
<name>A0A1L7XG31_9HELO</name>
<evidence type="ECO:0000313" key="2">
    <source>
        <dbReference type="EMBL" id="CZR63995.1"/>
    </source>
</evidence>
<evidence type="ECO:0000259" key="1">
    <source>
        <dbReference type="Pfam" id="PF01425"/>
    </source>
</evidence>
<sequence>MPSPELQDLLSSGDLTSVQIVETYLAQIEKHNHAGAHLSAIITVAHREIALSRYEDHCWIVLFLEGNCEGECGSDYEGLDHFLRRLSILTTLQLLEQGMIILGTANLSEFCGYKAEEMTPGWSAMGGQTRSAYDLDSDLSIPPNPWCNAAMRRLVVWFSSRNSAGFAPWSLGTETGGSLVYPTSLYAIRPTLGHVPSKGVYRISKSYDGIGAMARTPEDLANLVEGILTSEIQGHLPWKGFTYYMTKSWKDWKIGIADSTWGMSSQETRDKWTSAPVAIYPASLPEGSLKFEDLTMRDIAYQEFNEVSREFCDGFEDPEVRTAKDIVKFNEENAELAMPEPHTNQEELIASSQSALTEERCDKARSEIRRLAGEDGRAKYIRENDLDLIIANSDSTLIYFTACSGYPGATVPLGNLENGQPYGLFLLATTHGGADMFSFMSAFEATFPKVKGPTLAWYF</sequence>
<dbReference type="PANTHER" id="PTHR42678:SF34">
    <property type="entry name" value="OS04G0183300 PROTEIN"/>
    <property type="match status" value="1"/>
</dbReference>
<dbReference type="EMBL" id="FJOG01000025">
    <property type="protein sequence ID" value="CZR63995.1"/>
    <property type="molecule type" value="Genomic_DNA"/>
</dbReference>
<dbReference type="OrthoDB" id="566138at2759"/>
<dbReference type="InterPro" id="IPR023631">
    <property type="entry name" value="Amidase_dom"/>
</dbReference>
<dbReference type="Proteomes" id="UP000184330">
    <property type="component" value="Unassembled WGS sequence"/>
</dbReference>
<proteinExistence type="predicted"/>
<protein>
    <recommendedName>
        <fullName evidence="1">Amidase domain-containing protein</fullName>
    </recommendedName>
</protein>
<dbReference type="Pfam" id="PF01425">
    <property type="entry name" value="Amidase"/>
    <property type="match status" value="1"/>
</dbReference>
<feature type="domain" description="Amidase" evidence="1">
    <location>
        <begin position="163"/>
        <end position="278"/>
    </location>
</feature>
<accession>A0A1L7XG31</accession>